<dbReference type="SMART" id="SM00869">
    <property type="entry name" value="Autotransporter"/>
    <property type="match status" value="1"/>
</dbReference>
<name>A0ABX5LRF9_9GAMM</name>
<dbReference type="InterPro" id="IPR036514">
    <property type="entry name" value="SGNH_hydro_sf"/>
</dbReference>
<dbReference type="InterPro" id="IPR005546">
    <property type="entry name" value="Autotransporte_beta"/>
</dbReference>
<dbReference type="InterPro" id="IPR036709">
    <property type="entry name" value="Autotransporte_beta_dom_sf"/>
</dbReference>
<dbReference type="PANTHER" id="PTHR45648">
    <property type="entry name" value="GDSL LIPASE/ACYLHYDROLASE FAMILY PROTEIN (AFU_ORTHOLOGUE AFUA_4G14700)"/>
    <property type="match status" value="1"/>
</dbReference>
<evidence type="ECO:0000256" key="4">
    <source>
        <dbReference type="SAM" id="SignalP"/>
    </source>
</evidence>
<keyword evidence="2 4" id="KW-0732">Signal</keyword>
<dbReference type="Gene3D" id="2.40.128.130">
    <property type="entry name" value="Autotransporter beta-domain"/>
    <property type="match status" value="1"/>
</dbReference>
<gene>
    <name evidence="6" type="ORF">WH50_22245</name>
</gene>
<evidence type="ECO:0000256" key="2">
    <source>
        <dbReference type="ARBA" id="ARBA00022729"/>
    </source>
</evidence>
<dbReference type="InterPro" id="IPR017186">
    <property type="entry name" value="Lipase_autotranspt_EstA"/>
</dbReference>
<comment type="caution">
    <text evidence="6">The sequence shown here is derived from an EMBL/GenBank/DDBJ whole genome shotgun (WGS) entry which is preliminary data.</text>
</comment>
<keyword evidence="3" id="KW-0378">Hydrolase</keyword>
<evidence type="ECO:0000256" key="3">
    <source>
        <dbReference type="ARBA" id="ARBA00022801"/>
    </source>
</evidence>
<dbReference type="InterPro" id="IPR001087">
    <property type="entry name" value="GDSL"/>
</dbReference>
<comment type="similarity">
    <text evidence="1">Belongs to the 'GDSL' lipolytic enzyme family.</text>
</comment>
<dbReference type="Pfam" id="PF03797">
    <property type="entry name" value="Autotransporter"/>
    <property type="match status" value="1"/>
</dbReference>
<reference evidence="6 7" key="1">
    <citation type="submission" date="2015-03" db="EMBL/GenBank/DDBJ databases">
        <authorList>
            <person name="Krishnan R."/>
            <person name="Midha S."/>
            <person name="Patil P.B."/>
            <person name="Rameshkumar N."/>
        </authorList>
    </citation>
    <scope>NUCLEOTIDE SEQUENCE [LARGE SCALE GENOMIC DNA]</scope>
    <source>
        <strain evidence="6 7">L1E11</strain>
    </source>
</reference>
<dbReference type="PANTHER" id="PTHR45648:SF22">
    <property type="entry name" value="GDSL LIPASE_ACYLHYDROLASE FAMILY PROTEIN (AFU_ORTHOLOGUE AFUA_4G14700)"/>
    <property type="match status" value="1"/>
</dbReference>
<dbReference type="RefSeq" id="WP_110189445.1">
    <property type="nucleotide sequence ID" value="NZ_CP177354.1"/>
</dbReference>
<feature type="chain" id="PRO_5047387568" description="Autotransporter domain-containing protein" evidence="4">
    <location>
        <begin position="22"/>
        <end position="604"/>
    </location>
</feature>
<dbReference type="Gene3D" id="3.40.50.1110">
    <property type="entry name" value="SGNH hydrolase"/>
    <property type="match status" value="1"/>
</dbReference>
<dbReference type="SUPFAM" id="SSF103515">
    <property type="entry name" value="Autotransporter"/>
    <property type="match status" value="1"/>
</dbReference>
<protein>
    <recommendedName>
        <fullName evidence="5">Autotransporter domain-containing protein</fullName>
    </recommendedName>
</protein>
<dbReference type="PROSITE" id="PS51208">
    <property type="entry name" value="AUTOTRANSPORTER"/>
    <property type="match status" value="1"/>
</dbReference>
<organism evidence="6 7">
    <name type="scientific">Pokkaliibacter plantistimulans</name>
    <dbReference type="NCBI Taxonomy" id="1635171"/>
    <lineage>
        <taxon>Bacteria</taxon>
        <taxon>Pseudomonadati</taxon>
        <taxon>Pseudomonadota</taxon>
        <taxon>Gammaproteobacteria</taxon>
        <taxon>Oceanospirillales</taxon>
        <taxon>Balneatrichaceae</taxon>
        <taxon>Pokkaliibacter</taxon>
    </lineage>
</organism>
<dbReference type="InterPro" id="IPR051058">
    <property type="entry name" value="GDSL_Est/Lipase"/>
</dbReference>
<feature type="domain" description="Autotransporter" evidence="5">
    <location>
        <begin position="331"/>
        <end position="604"/>
    </location>
</feature>
<accession>A0ABX5LRF9</accession>
<dbReference type="SUPFAM" id="SSF52266">
    <property type="entry name" value="SGNH hydrolase"/>
    <property type="match status" value="1"/>
</dbReference>
<dbReference type="Pfam" id="PF00657">
    <property type="entry name" value="Lipase_GDSL"/>
    <property type="match status" value="1"/>
</dbReference>
<evidence type="ECO:0000313" key="6">
    <source>
        <dbReference type="EMBL" id="PXF29202.1"/>
    </source>
</evidence>
<dbReference type="PIRSF" id="PIRSF037375">
    <property type="entry name" value="Autotrns_EstA"/>
    <property type="match status" value="1"/>
</dbReference>
<evidence type="ECO:0000256" key="1">
    <source>
        <dbReference type="ARBA" id="ARBA00008668"/>
    </source>
</evidence>
<dbReference type="Proteomes" id="UP000248090">
    <property type="component" value="Unassembled WGS sequence"/>
</dbReference>
<dbReference type="CDD" id="cd01847">
    <property type="entry name" value="Triacylglycerol_lipase_like"/>
    <property type="match status" value="1"/>
</dbReference>
<keyword evidence="7" id="KW-1185">Reference proteome</keyword>
<evidence type="ECO:0000313" key="7">
    <source>
        <dbReference type="Proteomes" id="UP000248090"/>
    </source>
</evidence>
<sequence length="604" mass="64214">MRLFKLSMLCASLLSVPVAEAANYSNTIFFGDSLTDSGYYDAIIQAINPDAGKFTSNPGNVWSEDFASRFGYSATPSNQGGTNYAAGGARVSGTPGVGSYPATTASPVTTQITTYLSSTGGKADPNALYTVWAGANDLFVAATMDLASATSYLQTTIAEQVTAIATLKAAGARYIIVPTIPDIGKTPFGLSSGTTASAQLSLLSSTYTSTLLSGLKSAGIAVIPVDVTTLVAEVTANPGLYGFTNVTDPLCGSASSLICSAGVNYTAGDELNYLYADSVHPTSAAHQILSDYAYSIIVAPEFIAEVGKQSIEQNRQWQQTLLSQARTASLGTIGSSQWWLNATGGHSNDEGEFAGDQSPYSISTGVDKRLDDQRTLGFALHYARADSDLAQGDAQRDTLGFALYGGYQRGSWYLNGQVAVSRSDYDLSRKIDLGIAKRTMDANTKSISFMAGAETGYDFSYGRLHYGPVASLTLQRINLDGYQEHSADGEAASLKFDEQQFDSGLGSVGLQLNWQGDRWQPYARVSWFKEFAQGDDDVTAALVTLPAYKFTLPISERDDSFGQVMAGTQARLGDKLNLDLQASRLVSYSNTSATSISATLRYAF</sequence>
<evidence type="ECO:0000259" key="5">
    <source>
        <dbReference type="PROSITE" id="PS51208"/>
    </source>
</evidence>
<feature type="signal peptide" evidence="4">
    <location>
        <begin position="1"/>
        <end position="21"/>
    </location>
</feature>
<dbReference type="EMBL" id="LAPT01000122">
    <property type="protein sequence ID" value="PXF29202.1"/>
    <property type="molecule type" value="Genomic_DNA"/>
</dbReference>
<proteinExistence type="inferred from homology"/>